<dbReference type="Proteomes" id="UP000006718">
    <property type="component" value="Chromosome 7"/>
</dbReference>
<dbReference type="GeneTree" id="ENSGT00940000165497"/>
<reference evidence="2" key="3">
    <citation type="submission" date="2025-08" db="UniProtKB">
        <authorList>
            <consortium name="Ensembl"/>
        </authorList>
    </citation>
    <scope>IDENTIFICATION</scope>
    <source>
        <strain evidence="2">17573</strain>
    </source>
</reference>
<reference evidence="2" key="2">
    <citation type="submission" date="2019-01" db="EMBL/GenBank/DDBJ databases">
        <authorList>
            <person name="Graves T."/>
            <person name="Eichler E.E."/>
            <person name="Wilson R.K."/>
        </authorList>
    </citation>
    <scope>NUCLEOTIDE SEQUENCE [LARGE SCALE GENOMIC DNA]</scope>
    <source>
        <strain evidence="2">17573</strain>
    </source>
</reference>
<feature type="chain" id="PRO_5023875246" description="Secreted protein" evidence="1">
    <location>
        <begin position="20"/>
        <end position="170"/>
    </location>
</feature>
<dbReference type="PANTHER" id="PTHR12138">
    <property type="entry name" value="PRIMATE-EXPANDED PROTEIN FAMILY"/>
    <property type="match status" value="1"/>
</dbReference>
<dbReference type="PANTHER" id="PTHR12138:SF162">
    <property type="entry name" value="CHROMOSOME UNDETERMINED SCAFFOLD_275, WHOLE GENOME SHOTGUN SEQUENCE"/>
    <property type="match status" value="1"/>
</dbReference>
<dbReference type="VEuPathDB" id="HostDB:ENSMMUG00000063241"/>
<keyword evidence="1" id="KW-0732">Signal</keyword>
<reference evidence="3" key="1">
    <citation type="journal article" date="2007" name="Science">
        <title>Evolutionary and biomedical insights from the rhesus macaque genome.</title>
        <authorList>
            <person name="Gibbs R.A."/>
            <person name="Rogers J."/>
            <person name="Katze M.G."/>
            <person name="Bumgarner R."/>
            <person name="Weinstock G.M."/>
            <person name="Mardis E.R."/>
            <person name="Remington K.A."/>
            <person name="Strausberg R.L."/>
            <person name="Venter J.C."/>
            <person name="Wilson R.K."/>
            <person name="Batzer M.A."/>
            <person name="Bustamante C.D."/>
            <person name="Eichler E.E."/>
            <person name="Hahn M.W."/>
            <person name="Hardison R.C."/>
            <person name="Makova K.D."/>
            <person name="Miller W."/>
            <person name="Milosavljevic A."/>
            <person name="Palermo R.E."/>
            <person name="Siepel A."/>
            <person name="Sikela J.M."/>
            <person name="Attaway T."/>
            <person name="Bell S."/>
            <person name="Bernard K.E."/>
            <person name="Buhay C.J."/>
            <person name="Chandrabose M.N."/>
            <person name="Dao M."/>
            <person name="Davis C."/>
            <person name="Delehaunty K.D."/>
            <person name="Ding Y."/>
            <person name="Dinh H.H."/>
            <person name="Dugan-Rocha S."/>
            <person name="Fulton L.A."/>
            <person name="Gabisi R.A."/>
            <person name="Garner T.T."/>
            <person name="Godfrey J."/>
            <person name="Hawes A.C."/>
            <person name="Hernandez J."/>
            <person name="Hines S."/>
            <person name="Holder M."/>
            <person name="Hume J."/>
            <person name="Jhangiani S.N."/>
            <person name="Joshi V."/>
            <person name="Khan Z.M."/>
            <person name="Kirkness E.F."/>
            <person name="Cree A."/>
            <person name="Fowler R.G."/>
            <person name="Lee S."/>
            <person name="Lewis L.R."/>
            <person name="Li Z."/>
            <person name="Liu Y.-S."/>
            <person name="Moore S.M."/>
            <person name="Muzny D."/>
            <person name="Nazareth L.V."/>
            <person name="Ngo D.N."/>
            <person name="Okwuonu G.O."/>
            <person name="Pai G."/>
            <person name="Parker D."/>
            <person name="Paul H.A."/>
            <person name="Pfannkoch C."/>
            <person name="Pohl C.S."/>
            <person name="Rogers Y.-H.C."/>
            <person name="Ruiz S.J."/>
            <person name="Sabo A."/>
            <person name="Santibanez J."/>
            <person name="Schneider B.W."/>
            <person name="Smith S.M."/>
            <person name="Sodergren E."/>
            <person name="Svatek A.F."/>
            <person name="Utterback T.R."/>
            <person name="Vattathil S."/>
            <person name="Warren W."/>
            <person name="White C.S."/>
            <person name="Chinwalla A.T."/>
            <person name="Feng Y."/>
            <person name="Halpern A.L."/>
            <person name="Hillier L.W."/>
            <person name="Huang X."/>
            <person name="Minx P."/>
            <person name="Nelson J.O."/>
            <person name="Pepin K.H."/>
            <person name="Qin X."/>
            <person name="Sutton G.G."/>
            <person name="Venter E."/>
            <person name="Walenz B.P."/>
            <person name="Wallis J.W."/>
            <person name="Worley K.C."/>
            <person name="Yang S.-P."/>
            <person name="Jones S.M."/>
            <person name="Marra M.A."/>
            <person name="Rocchi M."/>
            <person name="Schein J.E."/>
            <person name="Baertsch R."/>
            <person name="Clarke L."/>
            <person name="Csuros M."/>
            <person name="Glasscock J."/>
            <person name="Harris R.A."/>
            <person name="Havlak P."/>
            <person name="Jackson A.R."/>
            <person name="Jiang H."/>
            <person name="Liu Y."/>
            <person name="Messina D.N."/>
            <person name="Shen Y."/>
            <person name="Song H.X.-Z."/>
            <person name="Wylie T."/>
            <person name="Zhang L."/>
            <person name="Birney E."/>
            <person name="Han K."/>
            <person name="Konkel M.K."/>
            <person name="Lee J."/>
            <person name="Smit A.F.A."/>
            <person name="Ullmer B."/>
            <person name="Wang H."/>
            <person name="Xing J."/>
            <person name="Burhans R."/>
            <person name="Cheng Z."/>
            <person name="Karro J.E."/>
            <person name="Ma J."/>
            <person name="Raney B."/>
            <person name="She X."/>
            <person name="Cox M.J."/>
            <person name="Demuth J.P."/>
            <person name="Dumas L.J."/>
            <person name="Han S.-G."/>
            <person name="Hopkins J."/>
            <person name="Karimpour-Fard A."/>
            <person name="Kim Y.H."/>
            <person name="Pollack J.R."/>
            <person name="Vinar T."/>
            <person name="Addo-Quaye C."/>
            <person name="Degenhardt J."/>
            <person name="Denby A."/>
            <person name="Hubisz M.J."/>
            <person name="Indap A."/>
            <person name="Kosiol C."/>
            <person name="Lahn B.T."/>
            <person name="Lawson H.A."/>
            <person name="Marklein A."/>
            <person name="Nielsen R."/>
            <person name="Vallender E.J."/>
            <person name="Clark A.G."/>
            <person name="Ferguson B."/>
            <person name="Hernandez R.D."/>
            <person name="Hirani K."/>
            <person name="Kehrer-Sawatzki H."/>
            <person name="Kolb J."/>
            <person name="Patil S."/>
            <person name="Pu L.-L."/>
            <person name="Ren Y."/>
            <person name="Smith D.G."/>
            <person name="Wheeler D.A."/>
            <person name="Schenck I."/>
            <person name="Ball E.V."/>
            <person name="Chen R."/>
            <person name="Cooper D.N."/>
            <person name="Giardine B."/>
            <person name="Hsu F."/>
            <person name="Kent W.J."/>
            <person name="Lesk A."/>
            <person name="Nelson D.L."/>
            <person name="O'brien W.E."/>
            <person name="Pruefer K."/>
            <person name="Stenson P.D."/>
            <person name="Wallace J.C."/>
            <person name="Ke H."/>
            <person name="Liu X.-M."/>
            <person name="Wang P."/>
            <person name="Xiang A.P."/>
            <person name="Yang F."/>
            <person name="Barber G.P."/>
            <person name="Haussler D."/>
            <person name="Karolchik D."/>
            <person name="Kern A.D."/>
            <person name="Kuhn R.M."/>
            <person name="Smith K.E."/>
            <person name="Zwieg A.S."/>
        </authorList>
    </citation>
    <scope>NUCLEOTIDE SEQUENCE [LARGE SCALE GENOMIC DNA]</scope>
    <source>
        <strain evidence="3">17573</strain>
    </source>
</reference>
<sequence length="170" mass="18787">FFFFFFFFLRWSFALVAQAGVQWWDLGSVQPPPSGFKQFSCLSLLSSWDYRHVPPRPALCFLETEFLHVGQAGLELPTSGDPPASASQSAGITAVSHRTWPPALFFFLRWSLALSPRLECSGAILAHCKLCLPGSRHSPVSASQVAGTTGAHHHTQLIFCIFNRDEVSSC</sequence>
<reference evidence="2" key="4">
    <citation type="submission" date="2025-09" db="UniProtKB">
        <authorList>
            <consortium name="Ensembl"/>
        </authorList>
    </citation>
    <scope>IDENTIFICATION</scope>
    <source>
        <strain evidence="2">17573</strain>
    </source>
</reference>
<accession>A0A5F8APL9</accession>
<evidence type="ECO:0008006" key="4">
    <source>
        <dbReference type="Google" id="ProtNLM"/>
    </source>
</evidence>
<dbReference type="PRINTS" id="PR02045">
    <property type="entry name" value="F138DOMAIN"/>
</dbReference>
<protein>
    <recommendedName>
        <fullName evidence="4">Secreted protein</fullName>
    </recommendedName>
</protein>
<evidence type="ECO:0000313" key="3">
    <source>
        <dbReference type="Proteomes" id="UP000006718"/>
    </source>
</evidence>
<proteinExistence type="predicted"/>
<keyword evidence="3" id="KW-1185">Reference proteome</keyword>
<dbReference type="AlphaFoldDB" id="A0A5F8APL9"/>
<evidence type="ECO:0000313" key="2">
    <source>
        <dbReference type="Ensembl" id="ENSMMUP00000079884.1"/>
    </source>
</evidence>
<dbReference type="InParanoid" id="A0A5F8APL9"/>
<evidence type="ECO:0000256" key="1">
    <source>
        <dbReference type="SAM" id="SignalP"/>
    </source>
</evidence>
<feature type="signal peptide" evidence="1">
    <location>
        <begin position="1"/>
        <end position="19"/>
    </location>
</feature>
<dbReference type="Ensembl" id="ENSMMUT00000101520.1">
    <property type="protein sequence ID" value="ENSMMUP00000079884.1"/>
    <property type="gene ID" value="ENSMMUG00000063241.1"/>
</dbReference>
<name>A0A5F8APL9_MACMU</name>
<organism evidence="2 3">
    <name type="scientific">Macaca mulatta</name>
    <name type="common">Rhesus macaque</name>
    <dbReference type="NCBI Taxonomy" id="9544"/>
    <lineage>
        <taxon>Eukaryota</taxon>
        <taxon>Metazoa</taxon>
        <taxon>Chordata</taxon>
        <taxon>Craniata</taxon>
        <taxon>Vertebrata</taxon>
        <taxon>Euteleostomi</taxon>
        <taxon>Mammalia</taxon>
        <taxon>Eutheria</taxon>
        <taxon>Euarchontoglires</taxon>
        <taxon>Primates</taxon>
        <taxon>Haplorrhini</taxon>
        <taxon>Catarrhini</taxon>
        <taxon>Cercopithecidae</taxon>
        <taxon>Cercopithecinae</taxon>
        <taxon>Macaca</taxon>
    </lineage>
</organism>